<dbReference type="InterPro" id="IPR008949">
    <property type="entry name" value="Isoprenoid_synthase_dom_sf"/>
</dbReference>
<dbReference type="GO" id="GO:0051996">
    <property type="term" value="F:squalene synthase [NAD(P)H] activity"/>
    <property type="evidence" value="ECO:0007669"/>
    <property type="project" value="InterPro"/>
</dbReference>
<dbReference type="SFLD" id="SFLDS00005">
    <property type="entry name" value="Isoprenoid_Synthase_Type_I"/>
    <property type="match status" value="1"/>
</dbReference>
<dbReference type="Proteomes" id="UP000198356">
    <property type="component" value="Unassembled WGS sequence"/>
</dbReference>
<evidence type="ECO:0000313" key="1">
    <source>
        <dbReference type="EMBL" id="SNS73953.1"/>
    </source>
</evidence>
<reference evidence="1 2" key="1">
    <citation type="submission" date="2017-06" db="EMBL/GenBank/DDBJ databases">
        <authorList>
            <person name="Kim H.J."/>
            <person name="Triplett B.A."/>
        </authorList>
    </citation>
    <scope>NUCLEOTIDE SEQUENCE [LARGE SCALE GENOMIC DNA]</scope>
    <source>
        <strain evidence="1 2">DSM 18704</strain>
    </source>
</reference>
<proteinExistence type="predicted"/>
<evidence type="ECO:0000313" key="2">
    <source>
        <dbReference type="Proteomes" id="UP000198356"/>
    </source>
</evidence>
<dbReference type="InterPro" id="IPR033904">
    <property type="entry name" value="Trans_IPPS_HH"/>
</dbReference>
<dbReference type="EMBL" id="FZOU01000002">
    <property type="protein sequence ID" value="SNS73953.1"/>
    <property type="molecule type" value="Genomic_DNA"/>
</dbReference>
<accession>A0A239GZH1</accession>
<dbReference type="PANTHER" id="PTHR31480">
    <property type="entry name" value="BIFUNCTIONAL LYCOPENE CYCLASE/PHYTOENE SYNTHASE"/>
    <property type="match status" value="1"/>
</dbReference>
<name>A0A239GZH1_9BACT</name>
<dbReference type="Pfam" id="PF00494">
    <property type="entry name" value="SQS_PSY"/>
    <property type="match status" value="1"/>
</dbReference>
<dbReference type="InterPro" id="IPR017827">
    <property type="entry name" value="HSQ_synthase_HpnC"/>
</dbReference>
<dbReference type="NCBIfam" id="TIGR03464">
    <property type="entry name" value="HpnC"/>
    <property type="match status" value="1"/>
</dbReference>
<dbReference type="GO" id="GO:0016114">
    <property type="term" value="P:terpenoid biosynthetic process"/>
    <property type="evidence" value="ECO:0007669"/>
    <property type="project" value="UniProtKB-ARBA"/>
</dbReference>
<dbReference type="GO" id="GO:0004311">
    <property type="term" value="F:geranylgeranyl diphosphate synthase activity"/>
    <property type="evidence" value="ECO:0007669"/>
    <property type="project" value="InterPro"/>
</dbReference>
<organism evidence="1 2">
    <name type="scientific">Granulicella rosea</name>
    <dbReference type="NCBI Taxonomy" id="474952"/>
    <lineage>
        <taxon>Bacteria</taxon>
        <taxon>Pseudomonadati</taxon>
        <taxon>Acidobacteriota</taxon>
        <taxon>Terriglobia</taxon>
        <taxon>Terriglobales</taxon>
        <taxon>Acidobacteriaceae</taxon>
        <taxon>Granulicella</taxon>
    </lineage>
</organism>
<keyword evidence="2" id="KW-1185">Reference proteome</keyword>
<dbReference type="AlphaFoldDB" id="A0A239GZH1"/>
<dbReference type="CDD" id="cd00683">
    <property type="entry name" value="Trans_IPPS_HH"/>
    <property type="match status" value="1"/>
</dbReference>
<dbReference type="InterPro" id="IPR044843">
    <property type="entry name" value="Trans_IPPS_bact-type"/>
</dbReference>
<protein>
    <submittedName>
        <fullName evidence="1">Squalene synthase HpnC</fullName>
    </submittedName>
</protein>
<dbReference type="SUPFAM" id="SSF48576">
    <property type="entry name" value="Terpenoid synthases"/>
    <property type="match status" value="1"/>
</dbReference>
<dbReference type="SFLD" id="SFLDG01212">
    <property type="entry name" value="Phytoene_synthase_like"/>
    <property type="match status" value="1"/>
</dbReference>
<sequence>MSTETTLSMDDRLIGAPAEYLTPAERPTLAAAQEWCRTLATTHYENFHVATWFLPKRIRPYFESIYAFSRVSDDLGDEVADTAVATRLLTSWRAMLDECYDQPERSRHPVFVALQQTTSETQAPKQLFADLIHAFQMDQTVTRYESLEQLVGYSHYSANPVGRLVLWVSGYRDEERAMLSDKVCTALQLINFWQDVVEDWERDRRYLPADTMARFGVTDATIAGKQFTPEYRAMMVYLVDYARTMLAEGAAISGTVDRELAVTLQLFSKGGFAAIDGIVAQGYDVLAKRPSVSKATKAKLLAGALAGKFLGLFSGGRQ</sequence>
<dbReference type="Gene3D" id="1.10.600.10">
    <property type="entry name" value="Farnesyl Diphosphate Synthase"/>
    <property type="match status" value="1"/>
</dbReference>
<gene>
    <name evidence="1" type="ORF">SAMN05421770_102134</name>
</gene>
<dbReference type="SFLD" id="SFLDG01018">
    <property type="entry name" value="Squalene/Phytoene_Synthase_Lik"/>
    <property type="match status" value="1"/>
</dbReference>
<dbReference type="InterPro" id="IPR002060">
    <property type="entry name" value="Squ/phyt_synthse"/>
</dbReference>